<feature type="region of interest" description="Disordered" evidence="1">
    <location>
        <begin position="92"/>
        <end position="120"/>
    </location>
</feature>
<dbReference type="GO" id="GO:0045046">
    <property type="term" value="P:protein import into peroxisome membrane"/>
    <property type="evidence" value="ECO:0007669"/>
    <property type="project" value="TreeGrafter"/>
</dbReference>
<feature type="transmembrane region" description="Helical" evidence="2">
    <location>
        <begin position="275"/>
        <end position="294"/>
    </location>
</feature>
<sequence>MLDGLRTYFYERRRGIATTAGVFGALYLTGQYVLDRLEDMREQVMQSQRDRENLRKRFETNQEDISFTIMTHMPSLSKSILDGMDVERVTQELQKRSKTARGRPAAAPTSDSEHTHSDASLTSSVELLQDGDARSDVGSIPASDASALDFHQTGVVEASGITIPFSASSSVAGQSWVQEFNAQQAGSSRDPSSSRLSISSRSQYTADSPRSSAAYLSDSFMSDSLASAAGSGIGPGSSLQAQTQLNSADVSVLSKSKLDLWKEVKMLAFTRTLTIIYSTVLLTLLTSIQLSIIGRMKYIQSVIQLCRDEKLREMTSDQLSLSSLLFQAFPLFGEDNSRRPDEDGENFEQIDDKAEQKFLVLSWWLLYVGWKDVGERVRRSVEDVFESVSLKARLGPIELHRLIMDARRRVENEVTYEGSERRINFLSTVLPQSPETLSLVLAEGGIPGFATNTSYSRSSSTPSSRNPESDPVFAKLLAEVRGTITSPAFQQVLEASLDRATDVLFEGLRRNIYADEVGAGEIEKPRLASLLPGLARWGRLSLNSLPNEIVDNVLKLKETTALAALIYSNFDTHIR</sequence>
<dbReference type="STRING" id="27342.A0A0H2SPB7"/>
<gene>
    <name evidence="3" type="ORF">SCHPADRAFT_899251</name>
</gene>
<dbReference type="OrthoDB" id="45930at2759"/>
<evidence type="ECO:0000256" key="1">
    <source>
        <dbReference type="SAM" id="MobiDB-lite"/>
    </source>
</evidence>
<dbReference type="Pfam" id="PF04882">
    <property type="entry name" value="Peroxin-3"/>
    <property type="match status" value="1"/>
</dbReference>
<organism evidence="3 4">
    <name type="scientific">Schizopora paradoxa</name>
    <dbReference type="NCBI Taxonomy" id="27342"/>
    <lineage>
        <taxon>Eukaryota</taxon>
        <taxon>Fungi</taxon>
        <taxon>Dikarya</taxon>
        <taxon>Basidiomycota</taxon>
        <taxon>Agaricomycotina</taxon>
        <taxon>Agaricomycetes</taxon>
        <taxon>Hymenochaetales</taxon>
        <taxon>Schizoporaceae</taxon>
        <taxon>Schizopora</taxon>
    </lineage>
</organism>
<dbReference type="InterPro" id="IPR006966">
    <property type="entry name" value="Peroxin-3"/>
</dbReference>
<keyword evidence="4" id="KW-1185">Reference proteome</keyword>
<dbReference type="Proteomes" id="UP000053477">
    <property type="component" value="Unassembled WGS sequence"/>
</dbReference>
<dbReference type="PANTHER" id="PTHR28080:SF1">
    <property type="entry name" value="PEROXISOMAL BIOGENESIS FACTOR 3"/>
    <property type="match status" value="1"/>
</dbReference>
<evidence type="ECO:0000256" key="2">
    <source>
        <dbReference type="SAM" id="Phobius"/>
    </source>
</evidence>
<dbReference type="InParanoid" id="A0A0H2SPB7"/>
<dbReference type="GO" id="GO:0005778">
    <property type="term" value="C:peroxisomal membrane"/>
    <property type="evidence" value="ECO:0007669"/>
    <property type="project" value="InterPro"/>
</dbReference>
<name>A0A0H2SPB7_9AGAM</name>
<keyword evidence="2" id="KW-0812">Transmembrane</keyword>
<dbReference type="PANTHER" id="PTHR28080">
    <property type="entry name" value="PEROXISOMAL BIOGENESIS FACTOR 3"/>
    <property type="match status" value="1"/>
</dbReference>
<feature type="transmembrane region" description="Helical" evidence="2">
    <location>
        <begin position="15"/>
        <end position="34"/>
    </location>
</feature>
<accession>A0A0H2SPB7</accession>
<evidence type="ECO:0000313" key="3">
    <source>
        <dbReference type="EMBL" id="KLO18906.1"/>
    </source>
</evidence>
<dbReference type="AlphaFoldDB" id="A0A0H2SPB7"/>
<protein>
    <recommendedName>
        <fullName evidence="5">Peroxin-3</fullName>
    </recommendedName>
</protein>
<dbReference type="EMBL" id="KQ085890">
    <property type="protein sequence ID" value="KLO18906.1"/>
    <property type="molecule type" value="Genomic_DNA"/>
</dbReference>
<evidence type="ECO:0000313" key="4">
    <source>
        <dbReference type="Proteomes" id="UP000053477"/>
    </source>
</evidence>
<evidence type="ECO:0008006" key="5">
    <source>
        <dbReference type="Google" id="ProtNLM"/>
    </source>
</evidence>
<reference evidence="3 4" key="1">
    <citation type="submission" date="2015-04" db="EMBL/GenBank/DDBJ databases">
        <title>Complete genome sequence of Schizopora paradoxa KUC8140, a cosmopolitan wood degrader in East Asia.</title>
        <authorList>
            <consortium name="DOE Joint Genome Institute"/>
            <person name="Min B."/>
            <person name="Park H."/>
            <person name="Jang Y."/>
            <person name="Kim J.-J."/>
            <person name="Kim K.H."/>
            <person name="Pangilinan J."/>
            <person name="Lipzen A."/>
            <person name="Riley R."/>
            <person name="Grigoriev I.V."/>
            <person name="Spatafora J.W."/>
            <person name="Choi I.-G."/>
        </authorList>
    </citation>
    <scope>NUCLEOTIDE SEQUENCE [LARGE SCALE GENOMIC DNA]</scope>
    <source>
        <strain evidence="3 4">KUC8140</strain>
    </source>
</reference>
<keyword evidence="2" id="KW-1133">Transmembrane helix</keyword>
<feature type="compositionally biased region" description="Low complexity" evidence="1">
    <location>
        <begin position="187"/>
        <end position="202"/>
    </location>
</feature>
<feature type="region of interest" description="Disordered" evidence="1">
    <location>
        <begin position="182"/>
        <end position="204"/>
    </location>
</feature>
<keyword evidence="2" id="KW-0472">Membrane</keyword>
<dbReference type="GO" id="GO:0030674">
    <property type="term" value="F:protein-macromolecule adaptor activity"/>
    <property type="evidence" value="ECO:0007669"/>
    <property type="project" value="TreeGrafter"/>
</dbReference>
<proteinExistence type="predicted"/>